<protein>
    <submittedName>
        <fullName evidence="1">Uncharacterized protein</fullName>
    </submittedName>
</protein>
<proteinExistence type="predicted"/>
<evidence type="ECO:0000313" key="1">
    <source>
        <dbReference type="EMBL" id="KUM50603.1"/>
    </source>
</evidence>
<comment type="caution">
    <text evidence="1">The sequence shown here is derived from an EMBL/GenBank/DDBJ whole genome shotgun (WGS) entry which is preliminary data.</text>
</comment>
<keyword evidence="1" id="KW-0496">Mitochondrion</keyword>
<name>A0A117NIW7_PICGL</name>
<gene>
    <name evidence="1" type="ORF">ABT39_MTgene447</name>
</gene>
<reference evidence="1" key="1">
    <citation type="journal article" date="2015" name="Genome Biol. Evol.">
        <title>Organellar Genomes of White Spruce (Picea glauca): Assembly and Annotation.</title>
        <authorList>
            <person name="Jackman S.D."/>
            <person name="Warren R.L."/>
            <person name="Gibb E.A."/>
            <person name="Vandervalk B.P."/>
            <person name="Mohamadi H."/>
            <person name="Chu J."/>
            <person name="Raymond A."/>
            <person name="Pleasance S."/>
            <person name="Coope R."/>
            <person name="Wildung M.R."/>
            <person name="Ritland C.E."/>
            <person name="Bousquet J."/>
            <person name="Jones S.J."/>
            <person name="Bohlmann J."/>
            <person name="Birol I."/>
        </authorList>
    </citation>
    <scope>NUCLEOTIDE SEQUENCE [LARGE SCALE GENOMIC DNA]</scope>
    <source>
        <tissue evidence="1">Flushing bud</tissue>
    </source>
</reference>
<dbReference type="EMBL" id="LKAM01000001">
    <property type="protein sequence ID" value="KUM50603.1"/>
    <property type="molecule type" value="Genomic_DNA"/>
</dbReference>
<sequence length="58" mass="6906">MLQLPLHDHVLIQEHHPHILPLLKKVLPRRMELLMDKLDPELEGMPLRVLIQLDQMMV</sequence>
<accession>A0A117NIW7</accession>
<geneLocation type="mitochondrion" evidence="1"/>
<organism evidence="1">
    <name type="scientific">Picea glauca</name>
    <name type="common">White spruce</name>
    <name type="synonym">Pinus glauca</name>
    <dbReference type="NCBI Taxonomy" id="3330"/>
    <lineage>
        <taxon>Eukaryota</taxon>
        <taxon>Viridiplantae</taxon>
        <taxon>Streptophyta</taxon>
        <taxon>Embryophyta</taxon>
        <taxon>Tracheophyta</taxon>
        <taxon>Spermatophyta</taxon>
        <taxon>Pinopsida</taxon>
        <taxon>Pinidae</taxon>
        <taxon>Conifers I</taxon>
        <taxon>Pinales</taxon>
        <taxon>Pinaceae</taxon>
        <taxon>Picea</taxon>
    </lineage>
</organism>
<dbReference type="AlphaFoldDB" id="A0A117NIW7"/>